<accession>A0A0P7UZY5</accession>
<comment type="caution">
    <text evidence="1">The sequence shown here is derived from an EMBL/GenBank/DDBJ whole genome shotgun (WGS) entry which is preliminary data.</text>
</comment>
<gene>
    <name evidence="1" type="ORF">Z043_104903</name>
</gene>
<sequence length="66" mass="7661">MGFLEPGRVHLHSVCWDPPQPWSAHITCQICEPGPRVQEMGNTRARQLYEANLPESFRRPQTDQYP</sequence>
<dbReference type="EMBL" id="JARO02001320">
    <property type="protein sequence ID" value="KPP75821.1"/>
    <property type="molecule type" value="Genomic_DNA"/>
</dbReference>
<evidence type="ECO:0000313" key="1">
    <source>
        <dbReference type="EMBL" id="KPP75821.1"/>
    </source>
</evidence>
<proteinExistence type="predicted"/>
<reference evidence="1 2" key="1">
    <citation type="submission" date="2015-08" db="EMBL/GenBank/DDBJ databases">
        <title>The genome of the Asian arowana (Scleropages formosus).</title>
        <authorList>
            <person name="Tan M.H."/>
            <person name="Gan H.M."/>
            <person name="Croft L.J."/>
            <person name="Austin C.M."/>
        </authorList>
    </citation>
    <scope>NUCLEOTIDE SEQUENCE [LARGE SCALE GENOMIC DNA]</scope>
    <source>
        <strain evidence="1">Aro1</strain>
    </source>
</reference>
<protein>
    <submittedName>
        <fullName evidence="1">Uncharacterized protein</fullName>
    </submittedName>
</protein>
<name>A0A0P7UZY5_SCLFO</name>
<feature type="non-terminal residue" evidence="1">
    <location>
        <position position="66"/>
    </location>
</feature>
<organism evidence="1 2">
    <name type="scientific">Scleropages formosus</name>
    <name type="common">Asian bonytongue</name>
    <name type="synonym">Osteoglossum formosum</name>
    <dbReference type="NCBI Taxonomy" id="113540"/>
    <lineage>
        <taxon>Eukaryota</taxon>
        <taxon>Metazoa</taxon>
        <taxon>Chordata</taxon>
        <taxon>Craniata</taxon>
        <taxon>Vertebrata</taxon>
        <taxon>Euteleostomi</taxon>
        <taxon>Actinopterygii</taxon>
        <taxon>Neopterygii</taxon>
        <taxon>Teleostei</taxon>
        <taxon>Osteoglossocephala</taxon>
        <taxon>Osteoglossomorpha</taxon>
        <taxon>Osteoglossiformes</taxon>
        <taxon>Osteoglossidae</taxon>
        <taxon>Scleropages</taxon>
    </lineage>
</organism>
<evidence type="ECO:0000313" key="2">
    <source>
        <dbReference type="Proteomes" id="UP000034805"/>
    </source>
</evidence>
<dbReference type="Proteomes" id="UP000034805">
    <property type="component" value="Unassembled WGS sequence"/>
</dbReference>
<dbReference type="AlphaFoldDB" id="A0A0P7UZY5"/>